<dbReference type="Proteomes" id="UP000028933">
    <property type="component" value="Chromosome"/>
</dbReference>
<accession>A0A077EK16</accession>
<dbReference type="GO" id="GO:0033194">
    <property type="term" value="P:response to hydroperoxide"/>
    <property type="evidence" value="ECO:0007669"/>
    <property type="project" value="TreeGrafter"/>
</dbReference>
<dbReference type="HAMAP" id="MF_00652">
    <property type="entry name" value="UPF0246"/>
    <property type="match status" value="1"/>
</dbReference>
<evidence type="ECO:0000313" key="3">
    <source>
        <dbReference type="Proteomes" id="UP000028933"/>
    </source>
</evidence>
<evidence type="ECO:0000256" key="1">
    <source>
        <dbReference type="HAMAP-Rule" id="MF_00652"/>
    </source>
</evidence>
<gene>
    <name evidence="2" type="ORF">BD94_2050</name>
</gene>
<evidence type="ECO:0000313" key="2">
    <source>
        <dbReference type="EMBL" id="AIL45825.1"/>
    </source>
</evidence>
<protein>
    <recommendedName>
        <fullName evidence="1">UPF0246 protein BD94_2050</fullName>
    </recommendedName>
</protein>
<dbReference type="PANTHER" id="PTHR30283">
    <property type="entry name" value="PEROXIDE STRESS RESPONSE PROTEIN YAAA"/>
    <property type="match status" value="1"/>
</dbReference>
<dbReference type="AlphaFoldDB" id="A0A077EK16"/>
<proteinExistence type="inferred from homology"/>
<dbReference type="STRING" id="1338011.BD94_2050"/>
<dbReference type="HOGENOM" id="CLU_061989_1_0_10"/>
<dbReference type="Pfam" id="PF03883">
    <property type="entry name" value="H2O2_YaaD"/>
    <property type="match status" value="1"/>
</dbReference>
<dbReference type="InterPro" id="IPR005583">
    <property type="entry name" value="YaaA"/>
</dbReference>
<sequence>MKILISPAKLMNIDNKTDMLKASTPKFIEEAAHIQKYLKEKDPKFIKDLMHISDKLANENWERNQNWTTKPTTKNSTSAMFAFAGEVYRGLDVKTLDKNAVDFLQKNLRMLSGLYGLLKPSDKIMLYRLEMGCGFSFENYKNLYDFWADKVTDEINHQLKAKDFVLNLASNEYSKVVNKKKLKAPVIEFDFYEERDGKNKNIVVYTKHARGLVSRFCALNNIEKLDDVKAFNLEGYLFNDKLSTEHHFIFTR</sequence>
<dbReference type="NCBIfam" id="NF002542">
    <property type="entry name" value="PRK02101.1-3"/>
    <property type="match status" value="1"/>
</dbReference>
<organism evidence="2 3">
    <name type="scientific">Elizabethkingia anophelis NUHP1</name>
    <dbReference type="NCBI Taxonomy" id="1338011"/>
    <lineage>
        <taxon>Bacteria</taxon>
        <taxon>Pseudomonadati</taxon>
        <taxon>Bacteroidota</taxon>
        <taxon>Flavobacteriia</taxon>
        <taxon>Flavobacteriales</taxon>
        <taxon>Weeksellaceae</taxon>
        <taxon>Elizabethkingia</taxon>
    </lineage>
</organism>
<dbReference type="KEGG" id="eao:BD94_2050"/>
<dbReference type="PANTHER" id="PTHR30283:SF4">
    <property type="entry name" value="PEROXIDE STRESS RESISTANCE PROTEIN YAAA"/>
    <property type="match status" value="1"/>
</dbReference>
<name>A0A077EK16_9FLAO</name>
<dbReference type="EMBL" id="CP007547">
    <property type="protein sequence ID" value="AIL45825.1"/>
    <property type="molecule type" value="Genomic_DNA"/>
</dbReference>
<dbReference type="GO" id="GO:0005829">
    <property type="term" value="C:cytosol"/>
    <property type="evidence" value="ECO:0007669"/>
    <property type="project" value="TreeGrafter"/>
</dbReference>
<dbReference type="RefSeq" id="WP_024564339.1">
    <property type="nucleotide sequence ID" value="NZ_CP007547.1"/>
</dbReference>
<reference evidence="2 3" key="1">
    <citation type="journal article" date="2013" name="Lancet">
        <title>First case of E anophelis outbreak in an intensive-care unit.</title>
        <authorList>
            <person name="Teo J."/>
            <person name="Tan S.Y."/>
            <person name="Tay M."/>
            <person name="Ding Y."/>
            <person name="Kjelleberg S."/>
            <person name="Givskov M."/>
            <person name="Lin R.T."/>
            <person name="Yang L."/>
        </authorList>
    </citation>
    <scope>NUCLEOTIDE SEQUENCE [LARGE SCALE GENOMIC DNA]</scope>
    <source>
        <strain evidence="2 3">NUHP1</strain>
    </source>
</reference>
<comment type="similarity">
    <text evidence="1">Belongs to the UPF0246 family.</text>
</comment>
<dbReference type="eggNOG" id="COG3022">
    <property type="taxonomic scope" value="Bacteria"/>
</dbReference>